<feature type="region of interest" description="Disordered" evidence="1">
    <location>
        <begin position="1"/>
        <end position="39"/>
    </location>
</feature>
<gene>
    <name evidence="4" type="ORF">AKA01nite_05730</name>
</gene>
<keyword evidence="2" id="KW-0472">Membrane</keyword>
<comment type="caution">
    <text evidence="4">The sequence shown here is derived from an EMBL/GenBank/DDBJ whole genome shotgun (WGS) entry which is preliminary data.</text>
</comment>
<dbReference type="EMBL" id="BJUY01000004">
    <property type="protein sequence ID" value="GEK90951.1"/>
    <property type="molecule type" value="Genomic_DNA"/>
</dbReference>
<dbReference type="PANTHER" id="PTHR33734">
    <property type="entry name" value="LYSM DOMAIN-CONTAINING GPI-ANCHORED PROTEIN 2"/>
    <property type="match status" value="1"/>
</dbReference>
<dbReference type="InterPro" id="IPR018392">
    <property type="entry name" value="LysM"/>
</dbReference>
<dbReference type="RefSeq" id="WP_146923600.1">
    <property type="nucleotide sequence ID" value="NZ_BJUY01000004.1"/>
</dbReference>
<dbReference type="SMART" id="SM00257">
    <property type="entry name" value="LysM"/>
    <property type="match status" value="1"/>
</dbReference>
<sequence>MSKNDRQSMEELWSKRFDEESEFNEGEPLSRKAKREREKSISPILTVTLIFLALLIILPTSAYVWWSSRDSLAEEPTSPSVEQVAENNQEETDTLEESKEEKTSNESESEKAMDENQDGASISEEAPKEESVDAAPETEETGEDQTATDPEEKQQVPATSTDTSETTEAEEPTADEGESSAAAQNAAYYTVKAGDNMYRIALNHGMTTEELMQLNGLQDETVYVGQQLQVN</sequence>
<keyword evidence="2" id="KW-0812">Transmembrane</keyword>
<dbReference type="Gene3D" id="3.10.350.10">
    <property type="entry name" value="LysM domain"/>
    <property type="match status" value="1"/>
</dbReference>
<feature type="compositionally biased region" description="Basic and acidic residues" evidence="1">
    <location>
        <begin position="96"/>
        <end position="114"/>
    </location>
</feature>
<dbReference type="OrthoDB" id="2152150at2"/>
<feature type="compositionally biased region" description="Polar residues" evidence="1">
    <location>
        <begin position="77"/>
        <end position="87"/>
    </location>
</feature>
<feature type="compositionally biased region" description="Basic and acidic residues" evidence="1">
    <location>
        <begin position="1"/>
        <end position="18"/>
    </location>
</feature>
<feature type="domain" description="LysM" evidence="3">
    <location>
        <begin position="187"/>
        <end position="230"/>
    </location>
</feature>
<dbReference type="CDD" id="cd00118">
    <property type="entry name" value="LysM"/>
    <property type="match status" value="1"/>
</dbReference>
<dbReference type="PANTHER" id="PTHR33734:SF22">
    <property type="entry name" value="MEMBRANE-BOUND LYTIC MUREIN TRANSGLYCOSYLASE D"/>
    <property type="match status" value="1"/>
</dbReference>
<accession>A0A511AV23</accession>
<organism evidence="4 5">
    <name type="scientific">Alkalibacterium kapii</name>
    <dbReference type="NCBI Taxonomy" id="426704"/>
    <lineage>
        <taxon>Bacteria</taxon>
        <taxon>Bacillati</taxon>
        <taxon>Bacillota</taxon>
        <taxon>Bacilli</taxon>
        <taxon>Lactobacillales</taxon>
        <taxon>Carnobacteriaceae</taxon>
        <taxon>Alkalibacterium</taxon>
    </lineage>
</organism>
<proteinExistence type="predicted"/>
<feature type="transmembrane region" description="Helical" evidence="2">
    <location>
        <begin position="41"/>
        <end position="66"/>
    </location>
</feature>
<dbReference type="Proteomes" id="UP000321662">
    <property type="component" value="Unassembled WGS sequence"/>
</dbReference>
<evidence type="ECO:0000259" key="3">
    <source>
        <dbReference type="PROSITE" id="PS51782"/>
    </source>
</evidence>
<dbReference type="Pfam" id="PF01476">
    <property type="entry name" value="LysM"/>
    <property type="match status" value="1"/>
</dbReference>
<protein>
    <submittedName>
        <fullName evidence="4">Peptidase M23</fullName>
    </submittedName>
</protein>
<dbReference type="GO" id="GO:0008932">
    <property type="term" value="F:lytic endotransglycosylase activity"/>
    <property type="evidence" value="ECO:0007669"/>
    <property type="project" value="TreeGrafter"/>
</dbReference>
<keyword evidence="2" id="KW-1133">Transmembrane helix</keyword>
<reference evidence="4 5" key="1">
    <citation type="submission" date="2019-07" db="EMBL/GenBank/DDBJ databases">
        <title>Whole genome shotgun sequence of Alkalibacterium kapii NBRC 103247.</title>
        <authorList>
            <person name="Hosoyama A."/>
            <person name="Uohara A."/>
            <person name="Ohji S."/>
            <person name="Ichikawa N."/>
        </authorList>
    </citation>
    <scope>NUCLEOTIDE SEQUENCE [LARGE SCALE GENOMIC DNA]</scope>
    <source>
        <strain evidence="4 5">NBRC 103247</strain>
    </source>
</reference>
<dbReference type="AlphaFoldDB" id="A0A511AV23"/>
<feature type="region of interest" description="Disordered" evidence="1">
    <location>
        <begin position="70"/>
        <end position="182"/>
    </location>
</feature>
<dbReference type="InterPro" id="IPR036779">
    <property type="entry name" value="LysM_dom_sf"/>
</dbReference>
<name>A0A511AV23_9LACT</name>
<evidence type="ECO:0000256" key="2">
    <source>
        <dbReference type="SAM" id="Phobius"/>
    </source>
</evidence>
<keyword evidence="5" id="KW-1185">Reference proteome</keyword>
<evidence type="ECO:0000313" key="5">
    <source>
        <dbReference type="Proteomes" id="UP000321662"/>
    </source>
</evidence>
<dbReference type="SUPFAM" id="SSF54106">
    <property type="entry name" value="LysM domain"/>
    <property type="match status" value="1"/>
</dbReference>
<dbReference type="PROSITE" id="PS51782">
    <property type="entry name" value="LYSM"/>
    <property type="match status" value="1"/>
</dbReference>
<feature type="compositionally biased region" description="Acidic residues" evidence="1">
    <location>
        <begin position="165"/>
        <end position="178"/>
    </location>
</feature>
<evidence type="ECO:0000256" key="1">
    <source>
        <dbReference type="SAM" id="MobiDB-lite"/>
    </source>
</evidence>
<evidence type="ECO:0000313" key="4">
    <source>
        <dbReference type="EMBL" id="GEK90951.1"/>
    </source>
</evidence>